<feature type="coiled-coil region" evidence="1">
    <location>
        <begin position="335"/>
        <end position="369"/>
    </location>
</feature>
<evidence type="ECO:0000256" key="2">
    <source>
        <dbReference type="SAM" id="MobiDB-lite"/>
    </source>
</evidence>
<evidence type="ECO:0000313" key="4">
    <source>
        <dbReference type="EMBL" id="EEN57220.1"/>
    </source>
</evidence>
<protein>
    <recommendedName>
        <fullName evidence="3">Farnesoic acid O-methyl transferase domain-containing protein</fullName>
    </recommendedName>
</protein>
<feature type="compositionally biased region" description="Polar residues" evidence="2">
    <location>
        <begin position="69"/>
        <end position="79"/>
    </location>
</feature>
<evidence type="ECO:0000256" key="1">
    <source>
        <dbReference type="SAM" id="Coils"/>
    </source>
</evidence>
<gene>
    <name evidence="4" type="ORF">BRAFLDRAFT_75652</name>
</gene>
<dbReference type="Gene3D" id="3.50.4.10">
    <property type="entry name" value="Hepatocyte Growth Factor"/>
    <property type="match status" value="1"/>
</dbReference>
<organism>
    <name type="scientific">Branchiostoma floridae</name>
    <name type="common">Florida lancelet</name>
    <name type="synonym">Amphioxus</name>
    <dbReference type="NCBI Taxonomy" id="7739"/>
    <lineage>
        <taxon>Eukaryota</taxon>
        <taxon>Metazoa</taxon>
        <taxon>Chordata</taxon>
        <taxon>Cephalochordata</taxon>
        <taxon>Leptocardii</taxon>
        <taxon>Amphioxiformes</taxon>
        <taxon>Branchiostomatidae</taxon>
        <taxon>Branchiostoma</taxon>
    </lineage>
</organism>
<evidence type="ECO:0000259" key="3">
    <source>
        <dbReference type="Pfam" id="PF12248"/>
    </source>
</evidence>
<feature type="coiled-coil region" evidence="1">
    <location>
        <begin position="265"/>
        <end position="292"/>
    </location>
</feature>
<feature type="domain" description="Farnesoic acid O-methyl transferase" evidence="3">
    <location>
        <begin position="538"/>
        <end position="669"/>
    </location>
</feature>
<dbReference type="PANTHER" id="PTHR36695">
    <property type="entry name" value="AGAP008648-PA"/>
    <property type="match status" value="1"/>
</dbReference>
<reference evidence="4" key="1">
    <citation type="journal article" date="2008" name="Nature">
        <title>The amphioxus genome and the evolution of the chordate karyotype.</title>
        <authorList>
            <consortium name="US DOE Joint Genome Institute (JGI-PGF)"/>
            <person name="Putnam N.H."/>
            <person name="Butts T."/>
            <person name="Ferrier D.E.K."/>
            <person name="Furlong R.F."/>
            <person name="Hellsten U."/>
            <person name="Kawashima T."/>
            <person name="Robinson-Rechavi M."/>
            <person name="Shoguchi E."/>
            <person name="Terry A."/>
            <person name="Yu J.-K."/>
            <person name="Benito-Gutierrez E.L."/>
            <person name="Dubchak I."/>
            <person name="Garcia-Fernandez J."/>
            <person name="Gibson-Brown J.J."/>
            <person name="Grigoriev I.V."/>
            <person name="Horton A.C."/>
            <person name="de Jong P.J."/>
            <person name="Jurka J."/>
            <person name="Kapitonov V.V."/>
            <person name="Kohara Y."/>
            <person name="Kuroki Y."/>
            <person name="Lindquist E."/>
            <person name="Lucas S."/>
            <person name="Osoegawa K."/>
            <person name="Pennacchio L.A."/>
            <person name="Salamov A.A."/>
            <person name="Satou Y."/>
            <person name="Sauka-Spengler T."/>
            <person name="Schmutz J."/>
            <person name="Shin-I T."/>
            <person name="Toyoda A."/>
            <person name="Bronner-Fraser M."/>
            <person name="Fujiyama A."/>
            <person name="Holland L.Z."/>
            <person name="Holland P.W.H."/>
            <person name="Satoh N."/>
            <person name="Rokhsar D.S."/>
        </authorList>
    </citation>
    <scope>NUCLEOTIDE SEQUENCE [LARGE SCALE GENOMIC DNA]</scope>
    <source>
        <strain evidence="4">S238N-H82</strain>
        <tissue evidence="4">Testes</tissue>
    </source>
</reference>
<dbReference type="InParanoid" id="C3YRM3"/>
<dbReference type="InterPro" id="IPR022041">
    <property type="entry name" value="Methyltransf_FA"/>
</dbReference>
<name>C3YRM3_BRAFL</name>
<dbReference type="PANTHER" id="PTHR36695:SF12">
    <property type="entry name" value="AGAP008648-PA"/>
    <property type="match status" value="1"/>
</dbReference>
<dbReference type="EMBL" id="GG666547">
    <property type="protein sequence ID" value="EEN57220.1"/>
    <property type="molecule type" value="Genomic_DNA"/>
</dbReference>
<dbReference type="AlphaFoldDB" id="C3YRM3"/>
<feature type="compositionally biased region" description="Pro residues" evidence="2">
    <location>
        <begin position="11"/>
        <end position="24"/>
    </location>
</feature>
<keyword evidence="1" id="KW-0175">Coiled coil</keyword>
<feature type="region of interest" description="Disordered" evidence="2">
    <location>
        <begin position="1"/>
        <end position="84"/>
    </location>
</feature>
<feature type="compositionally biased region" description="Low complexity" evidence="2">
    <location>
        <begin position="1"/>
        <end position="10"/>
    </location>
</feature>
<accession>C3YRM3</accession>
<sequence>MAQQTPLTPAQIPPPNPNNEPGPAGPNGRHPAQDDPVRLAAMANWPRDYIYPFRDVPAPEKEPNGDPDPQNSPSGSNEPQLAHHSPVHVAEMPNWPQDYIYPFRDVPAPEEEPNNDPGTTGPNGRPLAPDPPVQKRSKVARGVRQPGVAEIVRQLHPNALYVSRSHASDNEANSKENGFRGRLTRGYRWVAGKVSWSRLFSVFRTTIVMATLIIVLVHLNSPHPEMQQPDYRSSTSRLDGQISILEEHSDNNSAQAGHPGNHASAADHLLNISRLEDKVSALEDRLDNHSALNILLEDHITSMENQRKSGRERNSRLGNQVSTLEERLSSQSALVSRLKGQMSTLEKQRKNHQAQTSRLQDQVASLEKQFKNGRTQSTGSGNHRATLEKHSDLLKNIQEQVSSFGKNLREERKLRIQMEEDVGQLPKRRTDHPKGSGAENGVPFLFLFEERLPLVHGFSVRRGDCRGNDIWSIVGDGITLEDCAERCRSHADCVAFMLFDNKKCYPKTMTCKDTNQDNPKDVFYDKKIVCETHNTDTQYRYRWDLPRLAGSRLTFEVQANSDVHVALSSQKNDPALMYEIVIGGWYNTQSVIRRRKQGTHHDTASTHGITSETEYRKFWITWSSDGTIAVGRGGETRPFMEWTDPNPLPINYAGYSTGWGSTGSWKFWHTA</sequence>
<feature type="region of interest" description="Disordered" evidence="2">
    <location>
        <begin position="100"/>
        <end position="143"/>
    </location>
</feature>
<proteinExistence type="predicted"/>
<dbReference type="Pfam" id="PF12248">
    <property type="entry name" value="Methyltransf_FA"/>
    <property type="match status" value="1"/>
</dbReference>
<dbReference type="Gene3D" id="1.10.287.1490">
    <property type="match status" value="1"/>
</dbReference>
<dbReference type="SUPFAM" id="SSF90257">
    <property type="entry name" value="Myosin rod fragments"/>
    <property type="match status" value="1"/>
</dbReference>